<dbReference type="Pfam" id="PF17667">
    <property type="entry name" value="Pkinase_fungal"/>
    <property type="match status" value="1"/>
</dbReference>
<dbReference type="PANTHER" id="PTHR38248">
    <property type="entry name" value="FUNK1 6"/>
    <property type="match status" value="1"/>
</dbReference>
<proteinExistence type="predicted"/>
<organism evidence="2 3">
    <name type="scientific">Ganoderma sinense ZZ0214-1</name>
    <dbReference type="NCBI Taxonomy" id="1077348"/>
    <lineage>
        <taxon>Eukaryota</taxon>
        <taxon>Fungi</taxon>
        <taxon>Dikarya</taxon>
        <taxon>Basidiomycota</taxon>
        <taxon>Agaricomycotina</taxon>
        <taxon>Agaricomycetes</taxon>
        <taxon>Polyporales</taxon>
        <taxon>Polyporaceae</taxon>
        <taxon>Ganoderma</taxon>
    </lineage>
</organism>
<sequence>MTLVQGSDYARLLRAARPLITHLFGVFFCGNSFSIAHFDYSGIHISPQFFILPNDSTGLHQLIRVFLRMTMEMSPYELGCDPTCFLEPSTQTYYQAQFPSFAVTMRGPGVPGSEKPNTAGTVRTVGKPLFSSHSFLGRGTSVWLAFNEDTHEPTILKNSWRTPDRDSEITIYQKIRERIGDEQVRGLATVTGGGDVYFKGEPLSIATVRDSPALLDPTETNRVLHRVTLSQVGKPLYDYTCLEELGIALLDALHGMPMVHS</sequence>
<comment type="caution">
    <text evidence="2">The sequence shown here is derived from an EMBL/GenBank/DDBJ whole genome shotgun (WGS) entry which is preliminary data.</text>
</comment>
<dbReference type="AlphaFoldDB" id="A0A2G8RZG3"/>
<feature type="domain" description="Fungal-type protein kinase" evidence="1">
    <location>
        <begin position="9"/>
        <end position="255"/>
    </location>
</feature>
<accession>A0A2G8RZG3</accession>
<evidence type="ECO:0000313" key="3">
    <source>
        <dbReference type="Proteomes" id="UP000230002"/>
    </source>
</evidence>
<keyword evidence="3" id="KW-1185">Reference proteome</keyword>
<evidence type="ECO:0000313" key="2">
    <source>
        <dbReference type="EMBL" id="PIL26900.1"/>
    </source>
</evidence>
<protein>
    <recommendedName>
        <fullName evidence="1">Fungal-type protein kinase domain-containing protein</fullName>
    </recommendedName>
</protein>
<reference evidence="2 3" key="1">
    <citation type="journal article" date="2015" name="Sci. Rep.">
        <title>Chromosome-level genome map provides insights into diverse defense mechanisms in the medicinal fungus Ganoderma sinense.</title>
        <authorList>
            <person name="Zhu Y."/>
            <person name="Xu J."/>
            <person name="Sun C."/>
            <person name="Zhou S."/>
            <person name="Xu H."/>
            <person name="Nelson D.R."/>
            <person name="Qian J."/>
            <person name="Song J."/>
            <person name="Luo H."/>
            <person name="Xiang L."/>
            <person name="Li Y."/>
            <person name="Xu Z."/>
            <person name="Ji A."/>
            <person name="Wang L."/>
            <person name="Lu S."/>
            <person name="Hayward A."/>
            <person name="Sun W."/>
            <person name="Li X."/>
            <person name="Schwartz D.C."/>
            <person name="Wang Y."/>
            <person name="Chen S."/>
        </authorList>
    </citation>
    <scope>NUCLEOTIDE SEQUENCE [LARGE SCALE GENOMIC DNA]</scope>
    <source>
        <strain evidence="2 3">ZZ0214-1</strain>
    </source>
</reference>
<dbReference type="Proteomes" id="UP000230002">
    <property type="component" value="Unassembled WGS sequence"/>
</dbReference>
<evidence type="ECO:0000259" key="1">
    <source>
        <dbReference type="Pfam" id="PF17667"/>
    </source>
</evidence>
<dbReference type="PANTHER" id="PTHR38248:SF2">
    <property type="entry name" value="FUNK1 11"/>
    <property type="match status" value="1"/>
</dbReference>
<dbReference type="OrthoDB" id="2727827at2759"/>
<name>A0A2G8RZG3_9APHY</name>
<dbReference type="InterPro" id="IPR040976">
    <property type="entry name" value="Pkinase_fungal"/>
</dbReference>
<gene>
    <name evidence="2" type="ORF">GSI_10038</name>
</gene>
<dbReference type="EMBL" id="AYKW01000034">
    <property type="protein sequence ID" value="PIL26900.1"/>
    <property type="molecule type" value="Genomic_DNA"/>
</dbReference>